<keyword evidence="2" id="KW-0732">Signal</keyword>
<accession>A0A815LDD9</accession>
<dbReference type="EMBL" id="CAJNON010000923">
    <property type="protein sequence ID" value="CAF1404597.1"/>
    <property type="molecule type" value="Genomic_DNA"/>
</dbReference>
<feature type="signal peptide" evidence="2">
    <location>
        <begin position="1"/>
        <end position="17"/>
    </location>
</feature>
<keyword evidence="1" id="KW-0812">Transmembrane</keyword>
<sequence length="518" mass="59658">MLFYTFFILLQLNIIHSYCPTNSLCQLNDDSTILTCDTMLNDTSLLPEISCFPSVNTYIFYNFEQLPSHLFSNIKFLQNQFYTIKLINISIINSDTFSNSIQLPEISKLSIIIGDLNISTNILIQPDTFNNINIDYLHFLNLNNTIFDTNCFGHNLNINTLIFEQCNLTSFSNHIRKLINVNHLLIKNSPELKQLTQENLPSFLPTLTSFELSNTALEIIQPHSFQAWSLILEEFVITNNTNLEIFPSDIVDGVLMKLNKLDLSYNPIKYLHSNYNWFPYSYTKNLLLKNQQLDLFLKSNILKTLPYLENIDLSRGFISENLMKNYFPNMSNLISIDVSYTNLTEKMIIDLLTHLSQTTNHFIDIYLRGHLLNDENFCSYFKIFQNAPNLLNLILDNSHECNCIIELFYRDKLQDINNNSLLMHPTCLLDSSRNRCDIQTQLTLSKCPTNSYTNSDDTIGDYAFGGVIAGVIVALLLLLSLGFGVVHKIRQRRNTDLTMEKPVENPLAAIIEERLQNV</sequence>
<dbReference type="EMBL" id="CAJOAY010001231">
    <property type="protein sequence ID" value="CAF3814097.1"/>
    <property type="molecule type" value="Genomic_DNA"/>
</dbReference>
<keyword evidence="1" id="KW-0472">Membrane</keyword>
<evidence type="ECO:0000313" key="5">
    <source>
        <dbReference type="EMBL" id="CAF3814097.1"/>
    </source>
</evidence>
<reference evidence="3" key="1">
    <citation type="submission" date="2021-02" db="EMBL/GenBank/DDBJ databases">
        <authorList>
            <person name="Nowell W R."/>
        </authorList>
    </citation>
    <scope>NUCLEOTIDE SEQUENCE</scope>
</reference>
<dbReference type="Proteomes" id="UP000663844">
    <property type="component" value="Unassembled WGS sequence"/>
</dbReference>
<evidence type="ECO:0000313" key="6">
    <source>
        <dbReference type="Proteomes" id="UP000663891"/>
    </source>
</evidence>
<dbReference type="Proteomes" id="UP000663881">
    <property type="component" value="Unassembled WGS sequence"/>
</dbReference>
<evidence type="ECO:0000313" key="4">
    <source>
        <dbReference type="EMBL" id="CAF3743483.1"/>
    </source>
</evidence>
<evidence type="ECO:0000313" key="3">
    <source>
        <dbReference type="EMBL" id="CAF1404597.1"/>
    </source>
</evidence>
<dbReference type="EMBL" id="CAJOAZ010000972">
    <property type="protein sequence ID" value="CAF3743483.1"/>
    <property type="molecule type" value="Genomic_DNA"/>
</dbReference>
<dbReference type="InterPro" id="IPR032675">
    <property type="entry name" value="LRR_dom_sf"/>
</dbReference>
<proteinExistence type="predicted"/>
<dbReference type="OrthoDB" id="10003503at2759"/>
<feature type="chain" id="PRO_5036411895" evidence="2">
    <location>
        <begin position="18"/>
        <end position="518"/>
    </location>
</feature>
<name>A0A815LDD9_9BILA</name>
<evidence type="ECO:0000256" key="1">
    <source>
        <dbReference type="SAM" id="Phobius"/>
    </source>
</evidence>
<dbReference type="AlphaFoldDB" id="A0A815LDD9"/>
<gene>
    <name evidence="5" type="ORF">OKA104_LOCUS19249</name>
    <name evidence="4" type="ORF">OXD698_LOCUS15025</name>
    <name evidence="3" type="ORF">VCS650_LOCUS36704</name>
</gene>
<evidence type="ECO:0000256" key="2">
    <source>
        <dbReference type="SAM" id="SignalP"/>
    </source>
</evidence>
<comment type="caution">
    <text evidence="3">The sequence shown here is derived from an EMBL/GenBank/DDBJ whole genome shotgun (WGS) entry which is preliminary data.</text>
</comment>
<dbReference type="Gene3D" id="3.80.10.10">
    <property type="entry name" value="Ribonuclease Inhibitor"/>
    <property type="match status" value="1"/>
</dbReference>
<keyword evidence="1" id="KW-1133">Transmembrane helix</keyword>
<protein>
    <submittedName>
        <fullName evidence="3">Uncharacterized protein</fullName>
    </submittedName>
</protein>
<dbReference type="SUPFAM" id="SSF52047">
    <property type="entry name" value="RNI-like"/>
    <property type="match status" value="1"/>
</dbReference>
<organism evidence="3 6">
    <name type="scientific">Adineta steineri</name>
    <dbReference type="NCBI Taxonomy" id="433720"/>
    <lineage>
        <taxon>Eukaryota</taxon>
        <taxon>Metazoa</taxon>
        <taxon>Spiralia</taxon>
        <taxon>Gnathifera</taxon>
        <taxon>Rotifera</taxon>
        <taxon>Eurotatoria</taxon>
        <taxon>Bdelloidea</taxon>
        <taxon>Adinetida</taxon>
        <taxon>Adinetidae</taxon>
        <taxon>Adineta</taxon>
    </lineage>
</organism>
<feature type="transmembrane region" description="Helical" evidence="1">
    <location>
        <begin position="462"/>
        <end position="486"/>
    </location>
</feature>
<dbReference type="Proteomes" id="UP000663891">
    <property type="component" value="Unassembled WGS sequence"/>
</dbReference>